<dbReference type="KEGG" id="mema:MMAB1_3282"/>
<reference evidence="1 2" key="1">
    <citation type="submission" date="2016-01" db="EMBL/GenBank/DDBJ databases">
        <authorList>
            <person name="Manzoor S."/>
        </authorList>
    </citation>
    <scope>NUCLEOTIDE SEQUENCE [LARGE SCALE GENOMIC DNA]</scope>
    <source>
        <strain evidence="1">Methanoculleus sp MAB1</strain>
    </source>
</reference>
<proteinExistence type="predicted"/>
<dbReference type="AlphaFoldDB" id="A0A0X8Y009"/>
<dbReference type="AntiFam" id="ANF00271">
    <property type="entry name" value="Translation of CRISPR region"/>
</dbReference>
<evidence type="ECO:0000313" key="1">
    <source>
        <dbReference type="EMBL" id="CVK34495.1"/>
    </source>
</evidence>
<dbReference type="Proteomes" id="UP000069850">
    <property type="component" value="Chromosome 1"/>
</dbReference>
<gene>
    <name evidence="1" type="ORF">MMAB1_3282</name>
</gene>
<sequence length="180" mass="20766">MEPCLFRHGKRSPALDLRLDLRGASMEPCLFRHGKDPSPGRHPRPYDGLQWSHVFSDMVRLNIRHSIAFRAGASMEPCLFRHGKPYLDIRIYRGYRASMEPCLFRHGKLELAHEDGPVRPASMEPCLFRHGKIVWDRVVHGVGDLLQWSHVFSDMVRGQRNGPGRMRISCFNGAMSFQTW</sequence>
<organism evidence="1 2">
    <name type="scientific">Methanoculleus bourgensis</name>
    <dbReference type="NCBI Taxonomy" id="83986"/>
    <lineage>
        <taxon>Archaea</taxon>
        <taxon>Methanobacteriati</taxon>
        <taxon>Methanobacteriota</taxon>
        <taxon>Stenosarchaea group</taxon>
        <taxon>Methanomicrobia</taxon>
        <taxon>Methanomicrobiales</taxon>
        <taxon>Methanomicrobiaceae</taxon>
        <taxon>Methanoculleus</taxon>
    </lineage>
</organism>
<accession>A0A0X8Y009</accession>
<name>A0A0X8Y009_9EURY</name>
<evidence type="ECO:0000313" key="2">
    <source>
        <dbReference type="Proteomes" id="UP000069850"/>
    </source>
</evidence>
<dbReference type="EMBL" id="LT158599">
    <property type="protein sequence ID" value="CVK34495.1"/>
    <property type="molecule type" value="Genomic_DNA"/>
</dbReference>
<protein>
    <submittedName>
        <fullName evidence="1">Uncharacterized protein</fullName>
    </submittedName>
</protein>